<dbReference type="InterPro" id="IPR026466">
    <property type="entry name" value="Fim_isopep_form_D2_dom"/>
</dbReference>
<evidence type="ECO:0000259" key="8">
    <source>
        <dbReference type="Pfam" id="PF17802"/>
    </source>
</evidence>
<dbReference type="RefSeq" id="WP_367208641.1">
    <property type="nucleotide sequence ID" value="NZ_JBAGMF010000006.1"/>
</dbReference>
<protein>
    <submittedName>
        <fullName evidence="9">SpaH/EbpB family LPXTG-anchored major pilin</fullName>
    </submittedName>
</protein>
<dbReference type="NCBIfam" id="TIGR04226">
    <property type="entry name" value="RrgB_K2N_iso_D2"/>
    <property type="match status" value="1"/>
</dbReference>
<evidence type="ECO:0000313" key="10">
    <source>
        <dbReference type="Proteomes" id="UP001555100"/>
    </source>
</evidence>
<sequence length="584" mass="62741">MKRNKSRAGAALAVIALLGSMGVGGLAHAAPAPKPQVTVADQDQSAANPALIKKDATTQLSIHKYLGTPVEAKNNGTIQKIEDRTPLQNVQFDLYKVENVDLTTNKGWEAAKALYERKVNVADLEKGVQIGDAKFTFTEKKSGTTDASGEAKIQAKVGLYLVVENLSASKDIKGGGKTYTPAQITGINPFLVTLPMTNPDSRDSWMYDVHVYPKNQAAEMTKAVIDGNQGEENQDGYKIGQNITYRLESTINVVDSNQDGKVDGDDLGYYLVKDQLSEHVKYVSSKLSIIGSDNKTVELLTPQDYAFTNNNNLLGFSITKDGLNKLAKAAGGKLQTEIVTTVATMPVTGLVKNKASFYPNNYPWTNSGKTPPNPGETPPSGETPPPDVPSNEVVSKYGDVVIKKINADKQPLAGAEFAVFRATKESDAAGYTCKNVDFSKEPIAKTAAASDAGGLTIVRGLQLSNWRNDSSAKSGAITDEKQFYSYCLVETKSPDGYQLLAEPIEFNLLKEGAVMDLSSSEEAKMIDEVKKNGRALEVVNQPDNLKNKLPLTGGEGIALVSVLGILLVGGGAGYYIYANRRKDV</sequence>
<keyword evidence="10" id="KW-1185">Reference proteome</keyword>
<feature type="domain" description="SpaA-like prealbumin fold" evidence="8">
    <location>
        <begin position="398"/>
        <end position="516"/>
    </location>
</feature>
<dbReference type="InterPro" id="IPR048052">
    <property type="entry name" value="FM1-like"/>
</dbReference>
<evidence type="ECO:0000256" key="1">
    <source>
        <dbReference type="ARBA" id="ARBA00007257"/>
    </source>
</evidence>
<evidence type="ECO:0000259" key="7">
    <source>
        <dbReference type="Pfam" id="PF16555"/>
    </source>
</evidence>
<dbReference type="InterPro" id="IPR032364">
    <property type="entry name" value="GramPos_pilinD1_N"/>
</dbReference>
<feature type="compositionally biased region" description="Pro residues" evidence="4">
    <location>
        <begin position="371"/>
        <end position="388"/>
    </location>
</feature>
<organism evidence="9 10">
    <name type="scientific">Trueperella pyogenes</name>
    <dbReference type="NCBI Taxonomy" id="1661"/>
    <lineage>
        <taxon>Bacteria</taxon>
        <taxon>Bacillati</taxon>
        <taxon>Actinomycetota</taxon>
        <taxon>Actinomycetes</taxon>
        <taxon>Actinomycetales</taxon>
        <taxon>Actinomycetaceae</taxon>
        <taxon>Trueperella</taxon>
    </lineage>
</organism>
<feature type="chain" id="PRO_5047301476" evidence="6">
    <location>
        <begin position="30"/>
        <end position="584"/>
    </location>
</feature>
<evidence type="ECO:0000256" key="4">
    <source>
        <dbReference type="SAM" id="MobiDB-lite"/>
    </source>
</evidence>
<dbReference type="PANTHER" id="PTHR36108">
    <property type="entry name" value="COLOSSIN-B-RELATED"/>
    <property type="match status" value="1"/>
</dbReference>
<keyword evidence="5" id="KW-0812">Transmembrane</keyword>
<name>A0ABV3NDZ5_9ACTO</name>
<evidence type="ECO:0000256" key="3">
    <source>
        <dbReference type="ARBA" id="ARBA00022729"/>
    </source>
</evidence>
<dbReference type="Gene3D" id="2.60.40.10">
    <property type="entry name" value="Immunoglobulins"/>
    <property type="match status" value="2"/>
</dbReference>
<dbReference type="EMBL" id="JBAGNM010000028">
    <property type="protein sequence ID" value="MEW6955447.1"/>
    <property type="molecule type" value="Genomic_DNA"/>
</dbReference>
<feature type="signal peptide" evidence="6">
    <location>
        <begin position="1"/>
        <end position="29"/>
    </location>
</feature>
<dbReference type="NCBIfam" id="TIGR01167">
    <property type="entry name" value="LPXTG_anchor"/>
    <property type="match status" value="1"/>
</dbReference>
<feature type="transmembrane region" description="Helical" evidence="5">
    <location>
        <begin position="556"/>
        <end position="577"/>
    </location>
</feature>
<dbReference type="Gene3D" id="2.60.40.740">
    <property type="match status" value="1"/>
</dbReference>
<keyword evidence="5" id="KW-1133">Transmembrane helix</keyword>
<comment type="similarity">
    <text evidence="1">Belongs to the serine-aspartate repeat-containing protein (SDr) family.</text>
</comment>
<feature type="region of interest" description="Disordered" evidence="4">
    <location>
        <begin position="363"/>
        <end position="391"/>
    </location>
</feature>
<keyword evidence="2" id="KW-0964">Secreted</keyword>
<keyword evidence="3 6" id="KW-0732">Signal</keyword>
<dbReference type="InterPro" id="IPR041033">
    <property type="entry name" value="SpaA_PFL_dom_1"/>
</dbReference>
<feature type="domain" description="Gram-positive pilin subunit D1 N-terminal" evidence="7">
    <location>
        <begin position="56"/>
        <end position="216"/>
    </location>
</feature>
<dbReference type="InterPro" id="IPR018247">
    <property type="entry name" value="EF_Hand_1_Ca_BS"/>
</dbReference>
<dbReference type="Proteomes" id="UP001555100">
    <property type="component" value="Unassembled WGS sequence"/>
</dbReference>
<dbReference type="Pfam" id="PF17802">
    <property type="entry name" value="SpaA"/>
    <property type="match status" value="1"/>
</dbReference>
<evidence type="ECO:0000256" key="2">
    <source>
        <dbReference type="ARBA" id="ARBA00022525"/>
    </source>
</evidence>
<proteinExistence type="inferred from homology"/>
<evidence type="ECO:0000313" key="9">
    <source>
        <dbReference type="EMBL" id="MEW6955447.1"/>
    </source>
</evidence>
<reference evidence="9 10" key="1">
    <citation type="submission" date="2024-01" db="EMBL/GenBank/DDBJ databases">
        <title>Genomic analysis and antimicrobial resistance profiles of Trueperella pyogenes isolated from domestic and wild animals.</title>
        <authorList>
            <person name="Magossi G."/>
            <person name="Gzyl K.E."/>
            <person name="Holman D.B."/>
            <person name="Amat S."/>
        </authorList>
    </citation>
    <scope>NUCLEOTIDE SEQUENCE [LARGE SCALE GENOMIC DNA]</scope>
    <source>
        <strain evidence="9 10">1494</strain>
    </source>
</reference>
<dbReference type="InterPro" id="IPR013783">
    <property type="entry name" value="Ig-like_fold"/>
</dbReference>
<dbReference type="PANTHER" id="PTHR36108:SF13">
    <property type="entry name" value="COLOSSIN-B-RELATED"/>
    <property type="match status" value="1"/>
</dbReference>
<keyword evidence="5" id="KW-0472">Membrane</keyword>
<dbReference type="NCBIfam" id="NF033902">
    <property type="entry name" value="iso_D2_wall_anc"/>
    <property type="match status" value="1"/>
</dbReference>
<accession>A0ABV3NDZ5</accession>
<dbReference type="PROSITE" id="PS00018">
    <property type="entry name" value="EF_HAND_1"/>
    <property type="match status" value="1"/>
</dbReference>
<comment type="caution">
    <text evidence="9">The sequence shown here is derived from an EMBL/GenBank/DDBJ whole genome shotgun (WGS) entry which is preliminary data.</text>
</comment>
<gene>
    <name evidence="9" type="ORF">V3M73_10510</name>
</gene>
<evidence type="ECO:0000256" key="5">
    <source>
        <dbReference type="SAM" id="Phobius"/>
    </source>
</evidence>
<evidence type="ECO:0000256" key="6">
    <source>
        <dbReference type="SAM" id="SignalP"/>
    </source>
</evidence>
<dbReference type="Pfam" id="PF16555">
    <property type="entry name" value="GramPos_pilinD1"/>
    <property type="match status" value="1"/>
</dbReference>